<dbReference type="SUPFAM" id="SSF46785">
    <property type="entry name" value="Winged helix' DNA-binding domain"/>
    <property type="match status" value="1"/>
</dbReference>
<dbReference type="SUPFAM" id="SSF55781">
    <property type="entry name" value="GAF domain-like"/>
    <property type="match status" value="1"/>
</dbReference>
<dbReference type="InterPro" id="IPR036388">
    <property type="entry name" value="WH-like_DNA-bd_sf"/>
</dbReference>
<dbReference type="PANTHER" id="PTHR30136:SF35">
    <property type="entry name" value="HTH-TYPE TRANSCRIPTIONAL REGULATOR RV1719"/>
    <property type="match status" value="1"/>
</dbReference>
<evidence type="ECO:0000259" key="7">
    <source>
        <dbReference type="PROSITE" id="PS51077"/>
    </source>
</evidence>
<evidence type="ECO:0000259" key="8">
    <source>
        <dbReference type="PROSITE" id="PS51078"/>
    </source>
</evidence>
<dbReference type="GO" id="GO:0003677">
    <property type="term" value="F:DNA binding"/>
    <property type="evidence" value="ECO:0007669"/>
    <property type="project" value="UniProtKB-KW"/>
</dbReference>
<dbReference type="InterPro" id="IPR014757">
    <property type="entry name" value="Tscrpt_reg_IclR_C"/>
</dbReference>
<keyword evidence="3" id="KW-0238">DNA-binding</keyword>
<accession>A0A5N0V985</accession>
<dbReference type="GO" id="GO:0003700">
    <property type="term" value="F:DNA-binding transcription factor activity"/>
    <property type="evidence" value="ECO:0007669"/>
    <property type="project" value="TreeGrafter"/>
</dbReference>
<dbReference type="InterPro" id="IPR029016">
    <property type="entry name" value="GAF-like_dom_sf"/>
</dbReference>
<keyword evidence="4" id="KW-0804">Transcription</keyword>
<evidence type="ECO:0000313" key="10">
    <source>
        <dbReference type="Proteomes" id="UP000319769"/>
    </source>
</evidence>
<dbReference type="Gene3D" id="1.10.10.10">
    <property type="entry name" value="Winged helix-like DNA-binding domain superfamily/Winged helix DNA-binding domain"/>
    <property type="match status" value="1"/>
</dbReference>
<evidence type="ECO:0000256" key="4">
    <source>
        <dbReference type="ARBA" id="ARBA00023163"/>
    </source>
</evidence>
<dbReference type="EMBL" id="VMNW02000012">
    <property type="protein sequence ID" value="KAA9162565.1"/>
    <property type="molecule type" value="Genomic_DNA"/>
</dbReference>
<evidence type="ECO:0000256" key="3">
    <source>
        <dbReference type="ARBA" id="ARBA00023125"/>
    </source>
</evidence>
<dbReference type="GO" id="GO:0045892">
    <property type="term" value="P:negative regulation of DNA-templated transcription"/>
    <property type="evidence" value="ECO:0007669"/>
    <property type="project" value="TreeGrafter"/>
</dbReference>
<evidence type="ECO:0000313" key="9">
    <source>
        <dbReference type="EMBL" id="KAA9162565.1"/>
    </source>
</evidence>
<dbReference type="PROSITE" id="PS51077">
    <property type="entry name" value="HTH_ICLR"/>
    <property type="match status" value="1"/>
</dbReference>
<evidence type="ECO:0000256" key="5">
    <source>
        <dbReference type="ARBA" id="ARBA00058938"/>
    </source>
</evidence>
<proteinExistence type="predicted"/>
<dbReference type="InterPro" id="IPR005471">
    <property type="entry name" value="Tscrpt_reg_IclR_N"/>
</dbReference>
<comment type="function">
    <text evidence="5">May be an activator protein for the gylABX operon.</text>
</comment>
<dbReference type="AlphaFoldDB" id="A0A5N0V985"/>
<organism evidence="9 10">
    <name type="scientific">Amycolatopsis acidicola</name>
    <dbReference type="NCBI Taxonomy" id="2596893"/>
    <lineage>
        <taxon>Bacteria</taxon>
        <taxon>Bacillati</taxon>
        <taxon>Actinomycetota</taxon>
        <taxon>Actinomycetes</taxon>
        <taxon>Pseudonocardiales</taxon>
        <taxon>Pseudonocardiaceae</taxon>
        <taxon>Amycolatopsis</taxon>
    </lineage>
</organism>
<evidence type="ECO:0000256" key="6">
    <source>
        <dbReference type="ARBA" id="ARBA00070406"/>
    </source>
</evidence>
<keyword evidence="10" id="KW-1185">Reference proteome</keyword>
<dbReference type="InterPro" id="IPR036390">
    <property type="entry name" value="WH_DNA-bd_sf"/>
</dbReference>
<dbReference type="FunFam" id="1.10.10.10:FF:000056">
    <property type="entry name" value="IclR family transcriptional regulator"/>
    <property type="match status" value="1"/>
</dbReference>
<name>A0A5N0V985_9PSEU</name>
<dbReference type="OrthoDB" id="9807558at2"/>
<dbReference type="Gene3D" id="3.30.450.40">
    <property type="match status" value="1"/>
</dbReference>
<sequence>MATGALSRGLAVLECLVGSPDGLPLTRIAETVDLPKSGAHRMLVSLIEDGFVRQVPSGDYALTLKIVSLGLRHLATSTIFELAVPVLAKLANESGQLVRLGLVDGEQLLWVAKAQGARTGLRYEPDPNHGSEIPFGSSASGLAWLSQLSDDEALRLVARQAPDDRNPIGHNAPKTLAEVQARIDNARAKGWAQVHDSIEEGISAMAAPLIVGDHASVPGVVSIAGPSVKLTADRMEELAPSLLATAAELSQLASGFSHELRNRQEAGIAG</sequence>
<comment type="caution">
    <text evidence="9">The sequence shown here is derived from an EMBL/GenBank/DDBJ whole genome shotgun (WGS) entry which is preliminary data.</text>
</comment>
<evidence type="ECO:0000256" key="2">
    <source>
        <dbReference type="ARBA" id="ARBA00023015"/>
    </source>
</evidence>
<dbReference type="Pfam" id="PF01614">
    <property type="entry name" value="IclR_C"/>
    <property type="match status" value="1"/>
</dbReference>
<gene>
    <name evidence="9" type="ORF">FPZ12_010895</name>
</gene>
<feature type="domain" description="IclR-ED" evidence="8">
    <location>
        <begin position="65"/>
        <end position="255"/>
    </location>
</feature>
<dbReference type="PANTHER" id="PTHR30136">
    <property type="entry name" value="HELIX-TURN-HELIX TRANSCRIPTIONAL REGULATOR, ICLR FAMILY"/>
    <property type="match status" value="1"/>
</dbReference>
<dbReference type="InterPro" id="IPR050707">
    <property type="entry name" value="HTH_MetabolicPath_Reg"/>
</dbReference>
<dbReference type="GO" id="GO:0006071">
    <property type="term" value="P:glycerol metabolic process"/>
    <property type="evidence" value="ECO:0007669"/>
    <property type="project" value="UniProtKB-KW"/>
</dbReference>
<feature type="domain" description="HTH iclR-type" evidence="7">
    <location>
        <begin position="3"/>
        <end position="64"/>
    </location>
</feature>
<dbReference type="SMART" id="SM00346">
    <property type="entry name" value="HTH_ICLR"/>
    <property type="match status" value="1"/>
</dbReference>
<protein>
    <recommendedName>
        <fullName evidence="6">Glycerol operon regulatory protein</fullName>
    </recommendedName>
</protein>
<evidence type="ECO:0000256" key="1">
    <source>
        <dbReference type="ARBA" id="ARBA00022798"/>
    </source>
</evidence>
<dbReference type="Pfam" id="PF09339">
    <property type="entry name" value="HTH_IclR"/>
    <property type="match status" value="1"/>
</dbReference>
<dbReference type="RefSeq" id="WP_144747857.1">
    <property type="nucleotide sequence ID" value="NZ_VMNW02000012.1"/>
</dbReference>
<keyword evidence="2" id="KW-0805">Transcription regulation</keyword>
<reference evidence="9" key="1">
    <citation type="submission" date="2019-09" db="EMBL/GenBank/DDBJ databases">
        <authorList>
            <person name="Teo W.F.A."/>
            <person name="Duangmal K."/>
        </authorList>
    </citation>
    <scope>NUCLEOTIDE SEQUENCE [LARGE SCALE GENOMIC DNA]</scope>
    <source>
        <strain evidence="9">K81G1</strain>
    </source>
</reference>
<dbReference type="PROSITE" id="PS51078">
    <property type="entry name" value="ICLR_ED"/>
    <property type="match status" value="1"/>
</dbReference>
<keyword evidence="1" id="KW-0319">Glycerol metabolism</keyword>
<dbReference type="Proteomes" id="UP000319769">
    <property type="component" value="Unassembled WGS sequence"/>
</dbReference>